<dbReference type="AlphaFoldDB" id="A0A2Z2KQK7"/>
<dbReference type="OrthoDB" id="2027605at2"/>
<proteinExistence type="predicted"/>
<dbReference type="Proteomes" id="UP000249890">
    <property type="component" value="Chromosome"/>
</dbReference>
<accession>A0A2Z2KQK7</accession>
<sequence length="283" mass="32735">MNIKSIKRRLQEAHRNFIASIDNEEISKIINTKTFITGGAIVSLLQDEEPNDYDYYFTDKESCLKVAEYYVGQFNKANRNAFEVEVKESENGRISIYVPSSGMAKNKYIKGFKPVFLSSNAITLSDNVQLITRFYGEPDKIHENYDFVHCTCYYQPKENELVLPQKALESLITKELKYVGSKYPLASIIRARKFIERGWKINAGQYLKMILQCGKLDLSDASVLEDQLTGVDLTLFRMVIEAINQKKESEPSFDFPMDWITDVIDKVFDEEDMSEYIHSEEEE</sequence>
<dbReference type="EMBL" id="CP021780">
    <property type="protein sequence ID" value="ASA22621.1"/>
    <property type="molecule type" value="Genomic_DNA"/>
</dbReference>
<evidence type="ECO:0000313" key="2">
    <source>
        <dbReference type="Proteomes" id="UP000249890"/>
    </source>
</evidence>
<organism evidence="1 2">
    <name type="scientific">Paenibacillus donghaensis</name>
    <dbReference type="NCBI Taxonomy" id="414771"/>
    <lineage>
        <taxon>Bacteria</taxon>
        <taxon>Bacillati</taxon>
        <taxon>Bacillota</taxon>
        <taxon>Bacilli</taxon>
        <taxon>Bacillales</taxon>
        <taxon>Paenibacillaceae</taxon>
        <taxon>Paenibacillus</taxon>
    </lineage>
</organism>
<evidence type="ECO:0008006" key="3">
    <source>
        <dbReference type="Google" id="ProtNLM"/>
    </source>
</evidence>
<dbReference type="KEGG" id="pdh:B9T62_18615"/>
<keyword evidence="2" id="KW-1185">Reference proteome</keyword>
<dbReference type="RefSeq" id="WP_087916619.1">
    <property type="nucleotide sequence ID" value="NZ_CP021780.1"/>
</dbReference>
<protein>
    <recommendedName>
        <fullName evidence="3">Nucleotidyltransferase</fullName>
    </recommendedName>
</protein>
<name>A0A2Z2KQK7_9BACL</name>
<gene>
    <name evidence="1" type="ORF">B9T62_18615</name>
</gene>
<evidence type="ECO:0000313" key="1">
    <source>
        <dbReference type="EMBL" id="ASA22621.1"/>
    </source>
</evidence>
<dbReference type="Pfam" id="PF26128">
    <property type="entry name" value="Gad2"/>
    <property type="match status" value="1"/>
</dbReference>
<reference evidence="1 2" key="1">
    <citation type="submission" date="2017-06" db="EMBL/GenBank/DDBJ databases">
        <title>Complete genome sequence of Paenibacillus donghaensis KCTC 13049T isolated from East Sea sediment, South Korea.</title>
        <authorList>
            <person name="Jung B.K."/>
            <person name="Hong S.-J."/>
            <person name="Shin J.-H."/>
        </authorList>
    </citation>
    <scope>NUCLEOTIDE SEQUENCE [LARGE SCALE GENOMIC DNA]</scope>
    <source>
        <strain evidence="1 2">KCTC 13049</strain>
    </source>
</reference>